<feature type="transmembrane region" description="Helical" evidence="1">
    <location>
        <begin position="225"/>
        <end position="244"/>
    </location>
</feature>
<evidence type="ECO:0000256" key="1">
    <source>
        <dbReference type="SAM" id="Phobius"/>
    </source>
</evidence>
<feature type="transmembrane region" description="Helical" evidence="1">
    <location>
        <begin position="46"/>
        <end position="64"/>
    </location>
</feature>
<gene>
    <name evidence="2" type="ORF">ACFQPS_09510</name>
</gene>
<reference evidence="3" key="1">
    <citation type="journal article" date="2019" name="Int. J. Syst. Evol. Microbiol.">
        <title>The Global Catalogue of Microorganisms (GCM) 10K type strain sequencing project: providing services to taxonomists for standard genome sequencing and annotation.</title>
        <authorList>
            <consortium name="The Broad Institute Genomics Platform"/>
            <consortium name="The Broad Institute Genome Sequencing Center for Infectious Disease"/>
            <person name="Wu L."/>
            <person name="Ma J."/>
        </authorList>
    </citation>
    <scope>NUCLEOTIDE SEQUENCE [LARGE SCALE GENOMIC DNA]</scope>
    <source>
        <strain evidence="3">CGMCC 1.16275</strain>
    </source>
</reference>
<accession>A0ABW2KVM2</accession>
<evidence type="ECO:0000313" key="2">
    <source>
        <dbReference type="EMBL" id="MFC7333398.1"/>
    </source>
</evidence>
<keyword evidence="3" id="KW-1185">Reference proteome</keyword>
<dbReference type="Proteomes" id="UP001596456">
    <property type="component" value="Unassembled WGS sequence"/>
</dbReference>
<keyword evidence="1" id="KW-0812">Transmembrane</keyword>
<protein>
    <submittedName>
        <fullName evidence="2">Uncharacterized protein</fullName>
    </submittedName>
</protein>
<feature type="transmembrane region" description="Helical" evidence="1">
    <location>
        <begin position="12"/>
        <end position="34"/>
    </location>
</feature>
<proteinExistence type="predicted"/>
<feature type="transmembrane region" description="Helical" evidence="1">
    <location>
        <begin position="145"/>
        <end position="167"/>
    </location>
</feature>
<comment type="caution">
    <text evidence="2">The sequence shown here is derived from an EMBL/GenBank/DDBJ whole genome shotgun (WGS) entry which is preliminary data.</text>
</comment>
<evidence type="ECO:0000313" key="3">
    <source>
        <dbReference type="Proteomes" id="UP001596456"/>
    </source>
</evidence>
<dbReference type="RefSeq" id="WP_377358452.1">
    <property type="nucleotide sequence ID" value="NZ_JBHTCM010000010.1"/>
</dbReference>
<keyword evidence="1" id="KW-1133">Transmembrane helix</keyword>
<dbReference type="EMBL" id="JBHTCM010000010">
    <property type="protein sequence ID" value="MFC7333398.1"/>
    <property type="molecule type" value="Genomic_DNA"/>
</dbReference>
<sequence>MIDQGRAMIRAGLVFLAILLAGAVAGTLMMYFTVNPPPSADSLQRLAAALLICIVALVSVVLLTRDAAAVEAAPPAPAPDLPETGPAADETVLDEMIRMAEARLSAQYTAALAADQRANSFAGLMIALTLGLGVATLLLHGHAPALSIAAGFGSLTAQVAAAVAYWAGKPRSLVPAGVMPSDWTPEMRTLTDRCAVKARICRLYEDRLRENGAALAEASRATGTAVVAGMAVPVVALVAYLLAIRFL</sequence>
<name>A0ABW2KVM2_9PROT</name>
<feature type="transmembrane region" description="Helical" evidence="1">
    <location>
        <begin position="121"/>
        <end position="139"/>
    </location>
</feature>
<keyword evidence="1" id="KW-0472">Membrane</keyword>
<organism evidence="2 3">
    <name type="scientific">Rhodocista pekingensis</name>
    <dbReference type="NCBI Taxonomy" id="201185"/>
    <lineage>
        <taxon>Bacteria</taxon>
        <taxon>Pseudomonadati</taxon>
        <taxon>Pseudomonadota</taxon>
        <taxon>Alphaproteobacteria</taxon>
        <taxon>Rhodospirillales</taxon>
        <taxon>Azospirillaceae</taxon>
        <taxon>Rhodocista</taxon>
    </lineage>
</organism>